<dbReference type="Gene3D" id="3.90.1720.10">
    <property type="entry name" value="endopeptidase domain like (from Nostoc punctiforme)"/>
    <property type="match status" value="1"/>
</dbReference>
<evidence type="ECO:0000256" key="1">
    <source>
        <dbReference type="SAM" id="MobiDB-lite"/>
    </source>
</evidence>
<dbReference type="InterPro" id="IPR024453">
    <property type="entry name" value="Peptidase_C92"/>
</dbReference>
<protein>
    <recommendedName>
        <fullName evidence="4">Permuted papain-like amidase enzyme, YaeF/YiiX, C92 family</fullName>
    </recommendedName>
</protein>
<evidence type="ECO:0008006" key="4">
    <source>
        <dbReference type="Google" id="ProtNLM"/>
    </source>
</evidence>
<evidence type="ECO:0000313" key="3">
    <source>
        <dbReference type="Proteomes" id="UP000196027"/>
    </source>
</evidence>
<gene>
    <name evidence="2" type="ORF">OLMES_2143</name>
</gene>
<dbReference type="Proteomes" id="UP000196027">
    <property type="component" value="Chromosome"/>
</dbReference>
<dbReference type="Pfam" id="PF05708">
    <property type="entry name" value="Peptidase_C92"/>
    <property type="match status" value="1"/>
</dbReference>
<dbReference type="EMBL" id="CP021425">
    <property type="protein sequence ID" value="ARU56216.1"/>
    <property type="molecule type" value="Genomic_DNA"/>
</dbReference>
<dbReference type="InterPro" id="IPR038765">
    <property type="entry name" value="Papain-like_cys_pep_sf"/>
</dbReference>
<name>A0A1Y0I8X6_9GAMM</name>
<feature type="region of interest" description="Disordered" evidence="1">
    <location>
        <begin position="262"/>
        <end position="285"/>
    </location>
</feature>
<sequence length="285" mass="33342">MKAFSNFLVKWLVYERPPHEVPMSDFSKLRFEVKPGDVILIEGRSRVSEVIKLITQSRWSHAAIYIGKIHDIEHPMSRQRIKSFYDGQPDVQLIIESELGLGTIVRPLSVYDRDHIRVCRPRDLTYRDAQKIINYAVSKLGNDYDVRQIFDLARLLFPWTVMPRRWRSSLFTRHPGKNTKTVCSTMIAEAFASVQYPILPLVKRSGERNYRYYRRNPKLCTPSDFDYSPYFDIIKYPFAHLSDSPAYRQLPWSIEEEDPLIEQTASPTNPPDGISENKPRPYTTL</sequence>
<organism evidence="2 3">
    <name type="scientific">Oleiphilus messinensis</name>
    <dbReference type="NCBI Taxonomy" id="141451"/>
    <lineage>
        <taxon>Bacteria</taxon>
        <taxon>Pseudomonadati</taxon>
        <taxon>Pseudomonadota</taxon>
        <taxon>Gammaproteobacteria</taxon>
        <taxon>Oceanospirillales</taxon>
        <taxon>Oleiphilaceae</taxon>
        <taxon>Oleiphilus</taxon>
    </lineage>
</organism>
<dbReference type="AlphaFoldDB" id="A0A1Y0I8X6"/>
<evidence type="ECO:0000313" key="2">
    <source>
        <dbReference type="EMBL" id="ARU56216.1"/>
    </source>
</evidence>
<dbReference type="SUPFAM" id="SSF54001">
    <property type="entry name" value="Cysteine proteinases"/>
    <property type="match status" value="1"/>
</dbReference>
<dbReference type="RefSeq" id="WP_087464431.1">
    <property type="nucleotide sequence ID" value="NZ_CP021425.1"/>
</dbReference>
<proteinExistence type="predicted"/>
<dbReference type="KEGG" id="ome:OLMES_2143"/>
<reference evidence="2 3" key="1">
    <citation type="submission" date="2017-05" db="EMBL/GenBank/DDBJ databases">
        <title>Genomic insights into alkan degradation activity of Oleiphilus messinensis.</title>
        <authorList>
            <person name="Kozyavkin S.A."/>
            <person name="Slesarev A.I."/>
            <person name="Golyshin P.N."/>
            <person name="Korzhenkov A."/>
            <person name="Golyshina O.N."/>
            <person name="Toshchakov S.V."/>
        </authorList>
    </citation>
    <scope>NUCLEOTIDE SEQUENCE [LARGE SCALE GENOMIC DNA]</scope>
    <source>
        <strain evidence="2 3">ME102</strain>
    </source>
</reference>
<dbReference type="OrthoDB" id="1550427at2"/>
<accession>A0A1Y0I8X6</accession>
<keyword evidence="3" id="KW-1185">Reference proteome</keyword>